<keyword evidence="3 8" id="KW-0813">Transport</keyword>
<feature type="transmembrane region" description="Helical" evidence="8">
    <location>
        <begin position="321"/>
        <end position="342"/>
    </location>
</feature>
<dbReference type="PRINTS" id="PR01035">
    <property type="entry name" value="TCRTETA"/>
</dbReference>
<evidence type="ECO:0000256" key="5">
    <source>
        <dbReference type="ARBA" id="ARBA00022692"/>
    </source>
</evidence>
<organism evidence="10 11">
    <name type="scientific">Brevibacillus thermoruber</name>
    <dbReference type="NCBI Taxonomy" id="33942"/>
    <lineage>
        <taxon>Bacteria</taxon>
        <taxon>Bacillati</taxon>
        <taxon>Bacillota</taxon>
        <taxon>Bacilli</taxon>
        <taxon>Bacillales</taxon>
        <taxon>Paenibacillaceae</taxon>
        <taxon>Brevibacillus</taxon>
    </lineage>
</organism>
<feature type="transmembrane region" description="Helical" evidence="8">
    <location>
        <begin position="58"/>
        <end position="78"/>
    </location>
</feature>
<comment type="similarity">
    <text evidence="2 8">Belongs to the major facilitator superfamily. Bcr/CmlA family.</text>
</comment>
<dbReference type="CDD" id="cd17320">
    <property type="entry name" value="MFS_MdfA_MDR_like"/>
    <property type="match status" value="1"/>
</dbReference>
<dbReference type="GO" id="GO:0042910">
    <property type="term" value="F:xenobiotic transmembrane transporter activity"/>
    <property type="evidence" value="ECO:0007669"/>
    <property type="project" value="InterPro"/>
</dbReference>
<keyword evidence="7 8" id="KW-0472">Membrane</keyword>
<feature type="transmembrane region" description="Helical" evidence="8">
    <location>
        <begin position="293"/>
        <end position="315"/>
    </location>
</feature>
<comment type="subcellular location">
    <subcellularLocation>
        <location evidence="1 8">Cell membrane</location>
        <topology evidence="1 8">Multi-pass membrane protein</topology>
    </subcellularLocation>
</comment>
<dbReference type="SUPFAM" id="SSF103473">
    <property type="entry name" value="MFS general substrate transporter"/>
    <property type="match status" value="1"/>
</dbReference>
<dbReference type="InterPro" id="IPR011701">
    <property type="entry name" value="MFS"/>
</dbReference>
<gene>
    <name evidence="10" type="ORF">O3V59_00045</name>
</gene>
<dbReference type="Gene3D" id="1.20.1720.10">
    <property type="entry name" value="Multidrug resistance protein D"/>
    <property type="match status" value="1"/>
</dbReference>
<feature type="transmembrane region" description="Helical" evidence="8">
    <location>
        <begin position="118"/>
        <end position="135"/>
    </location>
</feature>
<dbReference type="NCBIfam" id="TIGR00710">
    <property type="entry name" value="efflux_Bcr_CflA"/>
    <property type="match status" value="1"/>
</dbReference>
<dbReference type="InterPro" id="IPR020846">
    <property type="entry name" value="MFS_dom"/>
</dbReference>
<dbReference type="PANTHER" id="PTHR23502">
    <property type="entry name" value="MAJOR FACILITATOR SUPERFAMILY"/>
    <property type="match status" value="1"/>
</dbReference>
<dbReference type="InterPro" id="IPR004812">
    <property type="entry name" value="Efflux_drug-R_Bcr/CmlA"/>
</dbReference>
<evidence type="ECO:0000256" key="8">
    <source>
        <dbReference type="RuleBase" id="RU365088"/>
    </source>
</evidence>
<evidence type="ECO:0000256" key="6">
    <source>
        <dbReference type="ARBA" id="ARBA00022989"/>
    </source>
</evidence>
<dbReference type="InterPro" id="IPR001958">
    <property type="entry name" value="Tet-R_TetA/multi-R_MdtG-like"/>
</dbReference>
<protein>
    <recommendedName>
        <fullName evidence="8">Bcr/CflA family efflux transporter</fullName>
    </recommendedName>
</protein>
<dbReference type="PROSITE" id="PS50850">
    <property type="entry name" value="MFS"/>
    <property type="match status" value="1"/>
</dbReference>
<name>A0A9X3Z1K5_9BACL</name>
<accession>A0A9X3Z1K5</accession>
<evidence type="ECO:0000256" key="1">
    <source>
        <dbReference type="ARBA" id="ARBA00004651"/>
    </source>
</evidence>
<dbReference type="AlphaFoldDB" id="A0A9X3Z1K5"/>
<dbReference type="PANTHER" id="PTHR23502:SF132">
    <property type="entry name" value="POLYAMINE TRANSPORTER 2-RELATED"/>
    <property type="match status" value="1"/>
</dbReference>
<feature type="transmembrane region" description="Helical" evidence="8">
    <location>
        <begin position="177"/>
        <end position="197"/>
    </location>
</feature>
<evidence type="ECO:0000256" key="2">
    <source>
        <dbReference type="ARBA" id="ARBA00006236"/>
    </source>
</evidence>
<reference evidence="10" key="1">
    <citation type="submission" date="2022-12" db="EMBL/GenBank/DDBJ databases">
        <title>Draft genome sequence of the thermophilic strain Brevibacillus thermoruber HT42, isolated from Los Humeros, Puebla, Mexico, with biotechnological potential.</title>
        <authorList>
            <person name="Lara Sanchez J."/>
            <person name="Solis Palacios R."/>
            <person name="Bustos Baena A.S."/>
            <person name="Ruz Baez A.E."/>
            <person name="Espinosa Luna G."/>
            <person name="Oliart Ros R.M."/>
        </authorList>
    </citation>
    <scope>NUCLEOTIDE SEQUENCE</scope>
    <source>
        <strain evidence="10">HT42</strain>
    </source>
</reference>
<sequence>MNDLRDAVEAASPAASRTRRIWMVIVLGALSAFGPLSLDMYLPGLPMLADDLHTSTSVAQLSLTACLLGLSLGQVVAGPLSDVRGRRLPLMAGLVVYAAASFLCAAAPSIWALILLRFLQGAAGAAGIVISRAVARDLYAGTELTRFFSLLMLVNGAAPILAPIAGGQLLRVTSWHGVFAVLGLIGVVMVLVVRFGLPETLPAERRSKGGVKNTLLTFASLVRDRGFMGYALTQGLVTAAMFAYIAGSPFVLQNIYGVTPQMFSLVFAMNGLGIIIAGQVTGRLAGRVSESRLLVTGLGLASLGGLSLLVVFIVGAGLPAVLPPLFLVVSSVGIVSTTRFSLAMQRQGGSAGSASALLGLLSFIAGGIAAPLVGLGGSGTAAPMGIVIAAAEIGALLCYAVLIHRRKAAALDRGSS</sequence>
<evidence type="ECO:0000256" key="3">
    <source>
        <dbReference type="ARBA" id="ARBA00022448"/>
    </source>
</evidence>
<dbReference type="InterPro" id="IPR036259">
    <property type="entry name" value="MFS_trans_sf"/>
</dbReference>
<proteinExistence type="inferred from homology"/>
<feature type="transmembrane region" description="Helical" evidence="8">
    <location>
        <begin position="381"/>
        <end position="403"/>
    </location>
</feature>
<dbReference type="GO" id="GO:0005886">
    <property type="term" value="C:plasma membrane"/>
    <property type="evidence" value="ECO:0007669"/>
    <property type="project" value="UniProtKB-SubCell"/>
</dbReference>
<evidence type="ECO:0000259" key="9">
    <source>
        <dbReference type="PROSITE" id="PS50850"/>
    </source>
</evidence>
<feature type="transmembrane region" description="Helical" evidence="8">
    <location>
        <begin position="262"/>
        <end position="281"/>
    </location>
</feature>
<feature type="transmembrane region" description="Helical" evidence="8">
    <location>
        <begin position="21"/>
        <end position="38"/>
    </location>
</feature>
<dbReference type="RefSeq" id="WP_271139183.1">
    <property type="nucleotide sequence ID" value="NZ_JAPYYP010000001.1"/>
</dbReference>
<evidence type="ECO:0000313" key="10">
    <source>
        <dbReference type="EMBL" id="MDA5106743.1"/>
    </source>
</evidence>
<comment type="caution">
    <text evidence="10">The sequence shown here is derived from an EMBL/GenBank/DDBJ whole genome shotgun (WGS) entry which is preliminary data.</text>
</comment>
<keyword evidence="5 8" id="KW-0812">Transmembrane</keyword>
<dbReference type="GO" id="GO:1990961">
    <property type="term" value="P:xenobiotic detoxification by transmembrane export across the plasma membrane"/>
    <property type="evidence" value="ECO:0007669"/>
    <property type="project" value="InterPro"/>
</dbReference>
<evidence type="ECO:0000256" key="4">
    <source>
        <dbReference type="ARBA" id="ARBA00022475"/>
    </source>
</evidence>
<keyword evidence="4 8" id="KW-1003">Cell membrane</keyword>
<evidence type="ECO:0000313" key="11">
    <source>
        <dbReference type="Proteomes" id="UP001151071"/>
    </source>
</evidence>
<keyword evidence="6 8" id="KW-1133">Transmembrane helix</keyword>
<dbReference type="FunFam" id="1.20.1720.10:FF:000005">
    <property type="entry name" value="Bcr/CflA family efflux transporter"/>
    <property type="match status" value="1"/>
</dbReference>
<dbReference type="Pfam" id="PF07690">
    <property type="entry name" value="MFS_1"/>
    <property type="match status" value="1"/>
</dbReference>
<dbReference type="Proteomes" id="UP001151071">
    <property type="component" value="Unassembled WGS sequence"/>
</dbReference>
<evidence type="ECO:0000256" key="7">
    <source>
        <dbReference type="ARBA" id="ARBA00023136"/>
    </source>
</evidence>
<feature type="transmembrane region" description="Helical" evidence="8">
    <location>
        <begin position="227"/>
        <end position="247"/>
    </location>
</feature>
<keyword evidence="11" id="KW-1185">Reference proteome</keyword>
<feature type="domain" description="Major facilitator superfamily (MFS) profile" evidence="9">
    <location>
        <begin position="23"/>
        <end position="407"/>
    </location>
</feature>
<feature type="transmembrane region" description="Helical" evidence="8">
    <location>
        <begin position="90"/>
        <end position="112"/>
    </location>
</feature>
<feature type="transmembrane region" description="Helical" evidence="8">
    <location>
        <begin position="147"/>
        <end position="165"/>
    </location>
</feature>
<dbReference type="EMBL" id="JAPYYP010000001">
    <property type="protein sequence ID" value="MDA5106743.1"/>
    <property type="molecule type" value="Genomic_DNA"/>
</dbReference>
<feature type="transmembrane region" description="Helical" evidence="8">
    <location>
        <begin position="354"/>
        <end position="375"/>
    </location>
</feature>